<accession>A0A5C3MN02</accession>
<dbReference type="InterPro" id="IPR036388">
    <property type="entry name" value="WH-like_DNA-bd_sf"/>
</dbReference>
<feature type="domain" description="Homologous-pairing protein 2 winged helix" evidence="1">
    <location>
        <begin position="7"/>
        <end position="63"/>
    </location>
</feature>
<dbReference type="Pfam" id="PF07106">
    <property type="entry name" value="WHD_TBPIP"/>
    <property type="match status" value="1"/>
</dbReference>
<keyword evidence="3" id="KW-1185">Reference proteome</keyword>
<protein>
    <recommendedName>
        <fullName evidence="1">Homologous-pairing protein 2 winged helix domain-containing protein</fullName>
    </recommendedName>
</protein>
<evidence type="ECO:0000313" key="3">
    <source>
        <dbReference type="Proteomes" id="UP000305948"/>
    </source>
</evidence>
<name>A0A5C3MN02_9AGAM</name>
<dbReference type="Proteomes" id="UP000305948">
    <property type="component" value="Unassembled WGS sequence"/>
</dbReference>
<organism evidence="2 3">
    <name type="scientific">Heliocybe sulcata</name>
    <dbReference type="NCBI Taxonomy" id="5364"/>
    <lineage>
        <taxon>Eukaryota</taxon>
        <taxon>Fungi</taxon>
        <taxon>Dikarya</taxon>
        <taxon>Basidiomycota</taxon>
        <taxon>Agaricomycotina</taxon>
        <taxon>Agaricomycetes</taxon>
        <taxon>Gloeophyllales</taxon>
        <taxon>Gloeophyllaceae</taxon>
        <taxon>Heliocybe</taxon>
    </lineage>
</organism>
<gene>
    <name evidence="2" type="ORF">OE88DRAFT_1090137</name>
</gene>
<evidence type="ECO:0000259" key="1">
    <source>
        <dbReference type="Pfam" id="PF07106"/>
    </source>
</evidence>
<dbReference type="InterPro" id="IPR010776">
    <property type="entry name" value="Hop2_WH_dom"/>
</dbReference>
<reference evidence="2 3" key="1">
    <citation type="journal article" date="2019" name="Nat. Ecol. Evol.">
        <title>Megaphylogeny resolves global patterns of mushroom evolution.</title>
        <authorList>
            <person name="Varga T."/>
            <person name="Krizsan K."/>
            <person name="Foldi C."/>
            <person name="Dima B."/>
            <person name="Sanchez-Garcia M."/>
            <person name="Sanchez-Ramirez S."/>
            <person name="Szollosi G.J."/>
            <person name="Szarkandi J.G."/>
            <person name="Papp V."/>
            <person name="Albert L."/>
            <person name="Andreopoulos W."/>
            <person name="Angelini C."/>
            <person name="Antonin V."/>
            <person name="Barry K.W."/>
            <person name="Bougher N.L."/>
            <person name="Buchanan P."/>
            <person name="Buyck B."/>
            <person name="Bense V."/>
            <person name="Catcheside P."/>
            <person name="Chovatia M."/>
            <person name="Cooper J."/>
            <person name="Damon W."/>
            <person name="Desjardin D."/>
            <person name="Finy P."/>
            <person name="Geml J."/>
            <person name="Haridas S."/>
            <person name="Hughes K."/>
            <person name="Justo A."/>
            <person name="Karasinski D."/>
            <person name="Kautmanova I."/>
            <person name="Kiss B."/>
            <person name="Kocsube S."/>
            <person name="Kotiranta H."/>
            <person name="LaButti K.M."/>
            <person name="Lechner B.E."/>
            <person name="Liimatainen K."/>
            <person name="Lipzen A."/>
            <person name="Lukacs Z."/>
            <person name="Mihaltcheva S."/>
            <person name="Morgado L.N."/>
            <person name="Niskanen T."/>
            <person name="Noordeloos M.E."/>
            <person name="Ohm R.A."/>
            <person name="Ortiz-Santana B."/>
            <person name="Ovrebo C."/>
            <person name="Racz N."/>
            <person name="Riley R."/>
            <person name="Savchenko A."/>
            <person name="Shiryaev A."/>
            <person name="Soop K."/>
            <person name="Spirin V."/>
            <person name="Szebenyi C."/>
            <person name="Tomsovsky M."/>
            <person name="Tulloss R.E."/>
            <person name="Uehling J."/>
            <person name="Grigoriev I.V."/>
            <person name="Vagvolgyi C."/>
            <person name="Papp T."/>
            <person name="Martin F.M."/>
            <person name="Miettinen O."/>
            <person name="Hibbett D.S."/>
            <person name="Nagy L.G."/>
        </authorList>
    </citation>
    <scope>NUCLEOTIDE SEQUENCE [LARGE SCALE GENOMIC DNA]</scope>
    <source>
        <strain evidence="2 3">OMC1185</strain>
    </source>
</reference>
<dbReference type="AlphaFoldDB" id="A0A5C3MN02"/>
<dbReference type="OrthoDB" id="272266at2759"/>
<dbReference type="Gene3D" id="1.10.10.10">
    <property type="entry name" value="Winged helix-like DNA-binding domain superfamily/Winged helix DNA-binding domain"/>
    <property type="match status" value="1"/>
</dbReference>
<proteinExistence type="predicted"/>
<dbReference type="EMBL" id="ML213537">
    <property type="protein sequence ID" value="TFK45726.1"/>
    <property type="molecule type" value="Genomic_DNA"/>
</dbReference>
<evidence type="ECO:0000313" key="2">
    <source>
        <dbReference type="EMBL" id="TFK45726.1"/>
    </source>
</evidence>
<sequence length="123" mass="13572">MFTQTAAEDRVLAYIKKEEMNRPFGTVDIAANLKGAVPKTAPPKILLALAKKKEVVQKAYGRAASHSSIFLIVFNFIILTSGPSPVSLLHVIRRACRVCDNTGKPTSTARVLRVSTRTERHIR</sequence>
<dbReference type="STRING" id="5364.A0A5C3MN02"/>